<keyword evidence="3" id="KW-1185">Reference proteome</keyword>
<dbReference type="AlphaFoldDB" id="A0A0L6V5Y4"/>
<gene>
    <name evidence="2" type="ORF">VP01_2491g1</name>
</gene>
<feature type="compositionally biased region" description="Polar residues" evidence="1">
    <location>
        <begin position="159"/>
        <end position="188"/>
    </location>
</feature>
<feature type="compositionally biased region" description="Low complexity" evidence="1">
    <location>
        <begin position="189"/>
        <end position="202"/>
    </location>
</feature>
<feature type="region of interest" description="Disordered" evidence="1">
    <location>
        <begin position="159"/>
        <end position="203"/>
    </location>
</feature>
<evidence type="ECO:0000313" key="3">
    <source>
        <dbReference type="Proteomes" id="UP000037035"/>
    </source>
</evidence>
<reference evidence="2 3" key="1">
    <citation type="submission" date="2015-08" db="EMBL/GenBank/DDBJ databases">
        <title>Next Generation Sequencing and Analysis of the Genome of Puccinia sorghi L Schw, the Causal Agent of Maize Common Rust.</title>
        <authorList>
            <person name="Rochi L."/>
            <person name="Burguener G."/>
            <person name="Darino M."/>
            <person name="Turjanski A."/>
            <person name="Kreff E."/>
            <person name="Dieguez M.J."/>
            <person name="Sacco F."/>
        </authorList>
    </citation>
    <scope>NUCLEOTIDE SEQUENCE [LARGE SCALE GENOMIC DNA]</scope>
    <source>
        <strain evidence="2 3">RO10H11247</strain>
    </source>
</reference>
<comment type="caution">
    <text evidence="2">The sequence shown here is derived from an EMBL/GenBank/DDBJ whole genome shotgun (WGS) entry which is preliminary data.</text>
</comment>
<name>A0A0L6V5Y4_9BASI</name>
<sequence length="443" mass="50376">MSPCKVWKESLVQPTCPQTTFKPELIICSFTYYNRSAFFQTCPHLYQVFNIFVLVLRQCTILQSCNLAYNCHRLVFTQNPPNPSLRLCPDHAHFSIFSLKLIKTQFLSVYIEAIKNNVVLSSLVTWQPHLPSEDKYEYLSFFPALEALTSGSRLLETGTPLTLSQEPNPTSNTCHLSSTPIDVVSTQPNSNSSKTSNGKGESPNLRQQLCSCIYFESIFNFLNFLKNLQGISISPPYAVICIHDGLTRTTTNNTNKTTMNQPPDPNTLSRWYGLWSLPDPDQQAQYYNQKPLLYTPPAGWIIQKPQPAPMNHLNYQNQFPPLSLDKIASNFVALAAIKKQMILHKLSQVRFLHTIYFIITANILIFQLARPFTASSPKSLQYLPPPKTLGLQHATHKDWRCNPMDVPTTLGLGHIFKSCTTRMGCRLQSNAFWSFDILFTHFQ</sequence>
<dbReference type="VEuPathDB" id="FungiDB:VP01_2491g1"/>
<dbReference type="Proteomes" id="UP000037035">
    <property type="component" value="Unassembled WGS sequence"/>
</dbReference>
<dbReference type="EMBL" id="LAVV01007382">
    <property type="protein sequence ID" value="KNZ56124.1"/>
    <property type="molecule type" value="Genomic_DNA"/>
</dbReference>
<evidence type="ECO:0000256" key="1">
    <source>
        <dbReference type="SAM" id="MobiDB-lite"/>
    </source>
</evidence>
<accession>A0A0L6V5Y4</accession>
<proteinExistence type="predicted"/>
<organism evidence="2 3">
    <name type="scientific">Puccinia sorghi</name>
    <dbReference type="NCBI Taxonomy" id="27349"/>
    <lineage>
        <taxon>Eukaryota</taxon>
        <taxon>Fungi</taxon>
        <taxon>Dikarya</taxon>
        <taxon>Basidiomycota</taxon>
        <taxon>Pucciniomycotina</taxon>
        <taxon>Pucciniomycetes</taxon>
        <taxon>Pucciniales</taxon>
        <taxon>Pucciniaceae</taxon>
        <taxon>Puccinia</taxon>
    </lineage>
</organism>
<protein>
    <submittedName>
        <fullName evidence="2">Uncharacterized protein</fullName>
    </submittedName>
</protein>
<evidence type="ECO:0000313" key="2">
    <source>
        <dbReference type="EMBL" id="KNZ56124.1"/>
    </source>
</evidence>